<keyword evidence="6" id="KW-0694">RNA-binding</keyword>
<dbReference type="Pfam" id="PF00156">
    <property type="entry name" value="Pribosyltran"/>
    <property type="match status" value="1"/>
</dbReference>
<protein>
    <recommendedName>
        <fullName evidence="6">Bifunctional protein PyrR</fullName>
    </recommendedName>
    <domain>
        <recommendedName>
            <fullName evidence="6">Pyrimidine operon regulatory protein</fullName>
        </recommendedName>
    </domain>
    <domain>
        <recommendedName>
            <fullName evidence="6">Uracil phosphoribosyltransferase</fullName>
            <shortName evidence="6">UPRTase</shortName>
            <ecNumber evidence="6">2.4.2.9</ecNumber>
        </recommendedName>
    </domain>
</protein>
<evidence type="ECO:0000313" key="8">
    <source>
        <dbReference type="EMBL" id="NBI06896.1"/>
    </source>
</evidence>
<dbReference type="GO" id="GO:0006353">
    <property type="term" value="P:DNA-templated transcription termination"/>
    <property type="evidence" value="ECO:0007669"/>
    <property type="project" value="UniProtKB-UniRule"/>
</dbReference>
<proteinExistence type="inferred from homology"/>
<evidence type="ECO:0000313" key="9">
    <source>
        <dbReference type="Proteomes" id="UP000467132"/>
    </source>
</evidence>
<comment type="subunit">
    <text evidence="6">Homodimer and homohexamer; in equilibrium.</text>
</comment>
<dbReference type="InterPro" id="IPR023050">
    <property type="entry name" value="PyrR"/>
</dbReference>
<dbReference type="InterPro" id="IPR000836">
    <property type="entry name" value="PRTase_dom"/>
</dbReference>
<dbReference type="NCBIfam" id="NF003549">
    <property type="entry name" value="PRK05205.1-5"/>
    <property type="match status" value="1"/>
</dbReference>
<dbReference type="PANTHER" id="PTHR11608">
    <property type="entry name" value="BIFUNCTIONAL PROTEIN PYRR"/>
    <property type="match status" value="1"/>
</dbReference>
<comment type="catalytic activity">
    <reaction evidence="6">
        <text>UMP + diphosphate = 5-phospho-alpha-D-ribose 1-diphosphate + uracil</text>
        <dbReference type="Rhea" id="RHEA:13017"/>
        <dbReference type="ChEBI" id="CHEBI:17568"/>
        <dbReference type="ChEBI" id="CHEBI:33019"/>
        <dbReference type="ChEBI" id="CHEBI:57865"/>
        <dbReference type="ChEBI" id="CHEBI:58017"/>
        <dbReference type="EC" id="2.4.2.9"/>
    </reaction>
</comment>
<comment type="caution">
    <text evidence="8">The sequence shown here is derived from an EMBL/GenBank/DDBJ whole genome shotgun (WGS) entry which is preliminary data.</text>
</comment>
<dbReference type="EC" id="2.4.2.9" evidence="6"/>
<dbReference type="EMBL" id="QXXA01000009">
    <property type="protein sequence ID" value="NBI06896.1"/>
    <property type="molecule type" value="Genomic_DNA"/>
</dbReference>
<evidence type="ECO:0000256" key="1">
    <source>
        <dbReference type="ARBA" id="ARBA00005565"/>
    </source>
</evidence>
<dbReference type="GO" id="GO:0004845">
    <property type="term" value="F:uracil phosphoribosyltransferase activity"/>
    <property type="evidence" value="ECO:0007669"/>
    <property type="project" value="UniProtKB-UniRule"/>
</dbReference>
<dbReference type="GO" id="GO:0003723">
    <property type="term" value="F:RNA binding"/>
    <property type="evidence" value="ECO:0007669"/>
    <property type="project" value="UniProtKB-UniRule"/>
</dbReference>
<evidence type="ECO:0000256" key="4">
    <source>
        <dbReference type="ARBA" id="ARBA00023015"/>
    </source>
</evidence>
<accession>A0A845QZH0</accession>
<evidence type="ECO:0000259" key="7">
    <source>
        <dbReference type="Pfam" id="PF00156"/>
    </source>
</evidence>
<dbReference type="NCBIfam" id="NF003548">
    <property type="entry name" value="PRK05205.1-4"/>
    <property type="match status" value="1"/>
</dbReference>
<feature type="short sequence motif" description="PRPP-binding" evidence="6">
    <location>
        <begin position="99"/>
        <end position="111"/>
    </location>
</feature>
<sequence length="177" mass="19754">MKTKAVILDEKAINRATTRISHEIIEKNKGIENVVLLGIKTRGVPFAKRIAEKIKTIEGKTVKVEELDISLYRDDLSEVADKPLIKSSQISTDISNKIIVLIDDVLYTGRTVRAALDAIVDNGRPEKIQLAVLIDRGHRELPIRPDFVGKNVPTSKNEIIDVNFKETDGSDEVTIKE</sequence>
<reference evidence="8 9" key="1">
    <citation type="submission" date="2018-08" db="EMBL/GenBank/DDBJ databases">
        <title>Murine metabolic-syndrome-specific gut microbial biobank.</title>
        <authorList>
            <person name="Liu C."/>
        </authorList>
    </citation>
    <scope>NUCLEOTIDE SEQUENCE [LARGE SCALE GENOMIC DNA]</scope>
    <source>
        <strain evidence="8 9">583</strain>
    </source>
</reference>
<dbReference type="InterPro" id="IPR029057">
    <property type="entry name" value="PRTase-like"/>
</dbReference>
<comment type="function">
    <text evidence="6">Also displays a weak uracil phosphoribosyltransferase activity which is not physiologically significant.</text>
</comment>
<dbReference type="SUPFAM" id="SSF53271">
    <property type="entry name" value="PRTase-like"/>
    <property type="match status" value="1"/>
</dbReference>
<dbReference type="OrthoDB" id="9802227at2"/>
<dbReference type="Proteomes" id="UP000467132">
    <property type="component" value="Unassembled WGS sequence"/>
</dbReference>
<keyword evidence="6 8" id="KW-0328">Glycosyltransferase</keyword>
<dbReference type="CDD" id="cd06223">
    <property type="entry name" value="PRTases_typeI"/>
    <property type="match status" value="1"/>
</dbReference>
<comment type="similarity">
    <text evidence="1 6">Belongs to the purine/pyrimidine phosphoribosyltransferase family. PyrR subfamily.</text>
</comment>
<name>A0A845QZH0_9CLOT</name>
<keyword evidence="4 6" id="KW-0805">Transcription regulation</keyword>
<keyword evidence="9" id="KW-1185">Reference proteome</keyword>
<dbReference type="AlphaFoldDB" id="A0A845QZH0"/>
<organism evidence="8 9">
    <name type="scientific">Senegalia massiliensis</name>
    <dbReference type="NCBI Taxonomy" id="1720316"/>
    <lineage>
        <taxon>Bacteria</taxon>
        <taxon>Bacillati</taxon>
        <taxon>Bacillota</taxon>
        <taxon>Clostridia</taxon>
        <taxon>Eubacteriales</taxon>
        <taxon>Clostridiaceae</taxon>
        <taxon>Senegalia</taxon>
    </lineage>
</organism>
<dbReference type="InterPro" id="IPR050137">
    <property type="entry name" value="PyrR_bifunctional"/>
</dbReference>
<evidence type="ECO:0000256" key="5">
    <source>
        <dbReference type="ARBA" id="ARBA00023163"/>
    </source>
</evidence>
<keyword evidence="5 6" id="KW-0804">Transcription</keyword>
<evidence type="ECO:0000256" key="2">
    <source>
        <dbReference type="ARBA" id="ARBA00022472"/>
    </source>
</evidence>
<dbReference type="FunFam" id="3.40.50.2020:FF:000020">
    <property type="entry name" value="Bifunctional protein PyrR"/>
    <property type="match status" value="1"/>
</dbReference>
<dbReference type="NCBIfam" id="NF003547">
    <property type="entry name" value="PRK05205.1-3"/>
    <property type="match status" value="1"/>
</dbReference>
<dbReference type="PANTHER" id="PTHR11608:SF0">
    <property type="entry name" value="BIFUNCTIONAL PROTEIN PYRR"/>
    <property type="match status" value="1"/>
</dbReference>
<evidence type="ECO:0000256" key="3">
    <source>
        <dbReference type="ARBA" id="ARBA00022679"/>
    </source>
</evidence>
<keyword evidence="3 6" id="KW-0808">Transferase</keyword>
<dbReference type="RefSeq" id="WP_160197495.1">
    <property type="nucleotide sequence ID" value="NZ_QXXA01000009.1"/>
</dbReference>
<dbReference type="HAMAP" id="MF_01219">
    <property type="entry name" value="PyrR"/>
    <property type="match status" value="1"/>
</dbReference>
<gene>
    <name evidence="6 8" type="primary">pyrR</name>
    <name evidence="8" type="ORF">D3Z33_08525</name>
</gene>
<evidence type="ECO:0000256" key="6">
    <source>
        <dbReference type="HAMAP-Rule" id="MF_01219"/>
    </source>
</evidence>
<keyword evidence="2 6" id="KW-0806">Transcription termination</keyword>
<comment type="function">
    <text evidence="6">Regulates transcriptional attenuation of the pyrimidine nucleotide (pyr) operon by binding in a uridine-dependent manner to specific sites on pyr mRNA. This disrupts an antiterminator hairpin in the RNA and favors formation of a downstream transcription terminator, leading to a reduced expression of downstream genes.</text>
</comment>
<feature type="domain" description="Phosphoribosyltransferase" evidence="7">
    <location>
        <begin position="7"/>
        <end position="162"/>
    </location>
</feature>
<dbReference type="Gene3D" id="3.40.50.2020">
    <property type="match status" value="1"/>
</dbReference>